<reference evidence="2 4" key="1">
    <citation type="journal article" date="2020" name="Stud. Mycol.">
        <title>101 Dothideomycetes genomes: a test case for predicting lifestyles and emergence of pathogens.</title>
        <authorList>
            <person name="Haridas S."/>
            <person name="Albert R."/>
            <person name="Binder M."/>
            <person name="Bloem J."/>
            <person name="Labutti K."/>
            <person name="Salamov A."/>
            <person name="Andreopoulos B."/>
            <person name="Baker S."/>
            <person name="Barry K."/>
            <person name="Bills G."/>
            <person name="Bluhm B."/>
            <person name="Cannon C."/>
            <person name="Castanera R."/>
            <person name="Culley D."/>
            <person name="Daum C."/>
            <person name="Ezra D."/>
            <person name="Gonzalez J."/>
            <person name="Henrissat B."/>
            <person name="Kuo A."/>
            <person name="Liang C."/>
            <person name="Lipzen A."/>
            <person name="Lutzoni F."/>
            <person name="Magnuson J."/>
            <person name="Mondo S."/>
            <person name="Nolan M."/>
            <person name="Ohm R."/>
            <person name="Pangilinan J."/>
            <person name="Park H.-J."/>
            <person name="Ramirez L."/>
            <person name="Alfaro M."/>
            <person name="Sun H."/>
            <person name="Tritt A."/>
            <person name="Yoshinaga Y."/>
            <person name="Zwiers L.-H."/>
            <person name="Turgeon B."/>
            <person name="Goodwin S."/>
            <person name="Spatafora J."/>
            <person name="Crous P."/>
            <person name="Grigoriev I."/>
        </authorList>
    </citation>
    <scope>NUCLEOTIDE SEQUENCE</scope>
    <source>
        <strain evidence="2 4">CBS 304.34</strain>
    </source>
</reference>
<evidence type="ECO:0000313" key="2">
    <source>
        <dbReference type="EMBL" id="KAF2808770.1"/>
    </source>
</evidence>
<dbReference type="GeneID" id="54456871"/>
<accession>A0A6A6YJ01</accession>
<evidence type="ECO:0000256" key="1">
    <source>
        <dbReference type="SAM" id="MobiDB-lite"/>
    </source>
</evidence>
<proteinExistence type="predicted"/>
<organism evidence="2">
    <name type="scientific">Mytilinidion resinicola</name>
    <dbReference type="NCBI Taxonomy" id="574789"/>
    <lineage>
        <taxon>Eukaryota</taxon>
        <taxon>Fungi</taxon>
        <taxon>Dikarya</taxon>
        <taxon>Ascomycota</taxon>
        <taxon>Pezizomycotina</taxon>
        <taxon>Dothideomycetes</taxon>
        <taxon>Pleosporomycetidae</taxon>
        <taxon>Mytilinidiales</taxon>
        <taxon>Mytilinidiaceae</taxon>
        <taxon>Mytilinidion</taxon>
    </lineage>
</organism>
<dbReference type="Proteomes" id="UP000504636">
    <property type="component" value="Unplaced"/>
</dbReference>
<evidence type="ECO:0000313" key="3">
    <source>
        <dbReference type="Proteomes" id="UP000504636"/>
    </source>
</evidence>
<gene>
    <name evidence="2 4" type="ORF">BDZ99DRAFT_39607</name>
</gene>
<dbReference type="AlphaFoldDB" id="A0A6A6YJ01"/>
<dbReference type="EMBL" id="MU003702">
    <property type="protein sequence ID" value="KAF2808770.1"/>
    <property type="molecule type" value="Genomic_DNA"/>
</dbReference>
<protein>
    <submittedName>
        <fullName evidence="2 4">Uncharacterized protein</fullName>
    </submittedName>
</protein>
<reference evidence="4" key="2">
    <citation type="submission" date="2020-04" db="EMBL/GenBank/DDBJ databases">
        <authorList>
            <consortium name="NCBI Genome Project"/>
        </authorList>
    </citation>
    <scope>NUCLEOTIDE SEQUENCE</scope>
    <source>
        <strain evidence="4">CBS 304.34</strain>
    </source>
</reference>
<sequence length="177" mass="20378">MHACRQARTQGGVRVNAHYAITSVWRDGTWVLPKKTDKKQKSDGTLVSQHPTPTIPQQRTPAPCFFQKSNAPHLKIDRASYVKLFNPRATPSFRSEILDQNTTRLFRVETLYIRTGPTTHPSNGPSTPREIENTQDTRPVGRFWLEVLYKIDPMRNEKLIDAGALHRRRFLEPHRAL</sequence>
<reference evidence="4" key="3">
    <citation type="submission" date="2025-04" db="UniProtKB">
        <authorList>
            <consortium name="RefSeq"/>
        </authorList>
    </citation>
    <scope>IDENTIFICATION</scope>
    <source>
        <strain evidence="4">CBS 304.34</strain>
    </source>
</reference>
<feature type="region of interest" description="Disordered" evidence="1">
    <location>
        <begin position="35"/>
        <end position="61"/>
    </location>
</feature>
<dbReference type="RefSeq" id="XP_033575734.1">
    <property type="nucleotide sequence ID" value="XM_033715978.1"/>
</dbReference>
<keyword evidence="3" id="KW-1185">Reference proteome</keyword>
<feature type="compositionally biased region" description="Polar residues" evidence="1">
    <location>
        <begin position="43"/>
        <end position="60"/>
    </location>
</feature>
<name>A0A6A6YJ01_9PEZI</name>
<evidence type="ECO:0000313" key="4">
    <source>
        <dbReference type="RefSeq" id="XP_033575734.1"/>
    </source>
</evidence>